<feature type="domain" description="HPt" evidence="25">
    <location>
        <begin position="928"/>
        <end position="1034"/>
    </location>
</feature>
<accession>A0A074M8W4</accession>
<keyword evidence="13" id="KW-0902">Two-component regulatory system</keyword>
<dbReference type="InterPro" id="IPR004358">
    <property type="entry name" value="Sig_transdc_His_kin-like_C"/>
</dbReference>
<evidence type="ECO:0000256" key="4">
    <source>
        <dbReference type="ARBA" id="ARBA00022475"/>
    </source>
</evidence>
<organism evidence="26 27">
    <name type="scientific">Erythrobacter longus</name>
    <dbReference type="NCBI Taxonomy" id="1044"/>
    <lineage>
        <taxon>Bacteria</taxon>
        <taxon>Pseudomonadati</taxon>
        <taxon>Pseudomonadota</taxon>
        <taxon>Alphaproteobacteria</taxon>
        <taxon>Sphingomonadales</taxon>
        <taxon>Erythrobacteraceae</taxon>
        <taxon>Erythrobacter/Porphyrobacter group</taxon>
        <taxon>Erythrobacter</taxon>
    </lineage>
</organism>
<dbReference type="InterPro" id="IPR036641">
    <property type="entry name" value="HPT_dom_sf"/>
</dbReference>
<dbReference type="CDD" id="cd17546">
    <property type="entry name" value="REC_hyHK_CKI1_RcsC-like"/>
    <property type="match status" value="1"/>
</dbReference>
<dbReference type="PROSITE" id="PS50112">
    <property type="entry name" value="PAS"/>
    <property type="match status" value="1"/>
</dbReference>
<keyword evidence="12 20" id="KW-1133">Transmembrane helix</keyword>
<evidence type="ECO:0000259" key="23">
    <source>
        <dbReference type="PROSITE" id="PS50112"/>
    </source>
</evidence>
<evidence type="ECO:0000256" key="3">
    <source>
        <dbReference type="ARBA" id="ARBA00012438"/>
    </source>
</evidence>
<dbReference type="InterPro" id="IPR000014">
    <property type="entry name" value="PAS"/>
</dbReference>
<dbReference type="PROSITE" id="PS50109">
    <property type="entry name" value="HIS_KIN"/>
    <property type="match status" value="1"/>
</dbReference>
<dbReference type="CDD" id="cd00130">
    <property type="entry name" value="PAS"/>
    <property type="match status" value="1"/>
</dbReference>
<dbReference type="Gene3D" id="3.30.450.20">
    <property type="entry name" value="PAS domain"/>
    <property type="match status" value="1"/>
</dbReference>
<keyword evidence="14 20" id="KW-0472">Membrane</keyword>
<keyword evidence="10" id="KW-0418">Kinase</keyword>
<dbReference type="SUPFAM" id="SSF47226">
    <property type="entry name" value="Histidine-containing phosphotransfer domain, HPT domain"/>
    <property type="match status" value="1"/>
</dbReference>
<evidence type="ECO:0000256" key="19">
    <source>
        <dbReference type="SAM" id="MobiDB-lite"/>
    </source>
</evidence>
<evidence type="ECO:0000256" key="2">
    <source>
        <dbReference type="ARBA" id="ARBA00004429"/>
    </source>
</evidence>
<evidence type="ECO:0000256" key="9">
    <source>
        <dbReference type="ARBA" id="ARBA00022741"/>
    </source>
</evidence>
<feature type="modified residue" description="Phosphohistidine" evidence="17">
    <location>
        <position position="977"/>
    </location>
</feature>
<dbReference type="PANTHER" id="PTHR43047">
    <property type="entry name" value="TWO-COMPONENT HISTIDINE PROTEIN KINASE"/>
    <property type="match status" value="1"/>
</dbReference>
<feature type="domain" description="Histidine kinase" evidence="21">
    <location>
        <begin position="470"/>
        <end position="698"/>
    </location>
</feature>
<evidence type="ECO:0000256" key="7">
    <source>
        <dbReference type="ARBA" id="ARBA00022679"/>
    </source>
</evidence>
<evidence type="ECO:0000259" key="21">
    <source>
        <dbReference type="PROSITE" id="PS50109"/>
    </source>
</evidence>
<dbReference type="InterPro" id="IPR011006">
    <property type="entry name" value="CheY-like_superfamily"/>
</dbReference>
<feature type="region of interest" description="Disordered" evidence="19">
    <location>
        <begin position="908"/>
        <end position="927"/>
    </location>
</feature>
<feature type="transmembrane region" description="Helical" evidence="20">
    <location>
        <begin position="68"/>
        <end position="92"/>
    </location>
</feature>
<dbReference type="eggNOG" id="COG0642">
    <property type="taxonomic scope" value="Bacteria"/>
</dbReference>
<dbReference type="CDD" id="cd16922">
    <property type="entry name" value="HATPase_EvgS-ArcB-TorS-like"/>
    <property type="match status" value="1"/>
</dbReference>
<feature type="transmembrane region" description="Helical" evidence="20">
    <location>
        <begin position="176"/>
        <end position="197"/>
    </location>
</feature>
<dbReference type="InterPro" id="IPR001789">
    <property type="entry name" value="Sig_transdc_resp-reg_receiver"/>
</dbReference>
<dbReference type="AlphaFoldDB" id="A0A074M8W4"/>
<dbReference type="CDD" id="cd00082">
    <property type="entry name" value="HisKA"/>
    <property type="match status" value="1"/>
</dbReference>
<dbReference type="EMBL" id="JMIW01000006">
    <property type="protein sequence ID" value="KEO89195.1"/>
    <property type="molecule type" value="Genomic_DNA"/>
</dbReference>
<dbReference type="GO" id="GO:0000155">
    <property type="term" value="F:phosphorelay sensor kinase activity"/>
    <property type="evidence" value="ECO:0007669"/>
    <property type="project" value="InterPro"/>
</dbReference>
<dbReference type="Pfam" id="PF00512">
    <property type="entry name" value="HisKA"/>
    <property type="match status" value="1"/>
</dbReference>
<dbReference type="PANTHER" id="PTHR43047:SF78">
    <property type="entry name" value="SENSORY_REGULATORY PROTEIN RPFC"/>
    <property type="match status" value="1"/>
</dbReference>
<evidence type="ECO:0000256" key="14">
    <source>
        <dbReference type="ARBA" id="ARBA00023136"/>
    </source>
</evidence>
<evidence type="ECO:0000256" key="5">
    <source>
        <dbReference type="ARBA" id="ARBA00022519"/>
    </source>
</evidence>
<feature type="domain" description="PAS" evidence="23">
    <location>
        <begin position="323"/>
        <end position="393"/>
    </location>
</feature>
<dbReference type="InterPro" id="IPR008207">
    <property type="entry name" value="Sig_transdc_His_kin_Hpt_dom"/>
</dbReference>
<evidence type="ECO:0000259" key="22">
    <source>
        <dbReference type="PROSITE" id="PS50110"/>
    </source>
</evidence>
<keyword evidence="11" id="KW-0067">ATP-binding</keyword>
<dbReference type="SMART" id="SM00448">
    <property type="entry name" value="REC"/>
    <property type="match status" value="1"/>
</dbReference>
<reference evidence="26 27" key="1">
    <citation type="submission" date="2014-04" db="EMBL/GenBank/DDBJ databases">
        <title>A comprehensive comparison of genomes of Erythrobacter spp. strains.</title>
        <authorList>
            <person name="Zheng Q."/>
        </authorList>
    </citation>
    <scope>NUCLEOTIDE SEQUENCE [LARGE SCALE GENOMIC DNA]</scope>
    <source>
        <strain evidence="26 27">DSM 6997</strain>
    </source>
</reference>
<dbReference type="InterPro" id="IPR005467">
    <property type="entry name" value="His_kinase_dom"/>
</dbReference>
<dbReference type="InterPro" id="IPR000700">
    <property type="entry name" value="PAS-assoc_C"/>
</dbReference>
<dbReference type="EC" id="2.7.13.3" evidence="3"/>
<evidence type="ECO:0000256" key="1">
    <source>
        <dbReference type="ARBA" id="ARBA00000085"/>
    </source>
</evidence>
<keyword evidence="5" id="KW-0997">Cell inner membrane</keyword>
<evidence type="ECO:0000259" key="24">
    <source>
        <dbReference type="PROSITE" id="PS50113"/>
    </source>
</evidence>
<dbReference type="PROSITE" id="PS50113">
    <property type="entry name" value="PAC"/>
    <property type="match status" value="1"/>
</dbReference>
<feature type="domain" description="PAC" evidence="24">
    <location>
        <begin position="398"/>
        <end position="452"/>
    </location>
</feature>
<feature type="transmembrane region" description="Helical" evidence="20">
    <location>
        <begin position="209"/>
        <end position="229"/>
    </location>
</feature>
<evidence type="ECO:0000259" key="25">
    <source>
        <dbReference type="PROSITE" id="PS50894"/>
    </source>
</evidence>
<dbReference type="SUPFAM" id="SSF52172">
    <property type="entry name" value="CheY-like"/>
    <property type="match status" value="1"/>
</dbReference>
<dbReference type="FunFam" id="3.30.565.10:FF:000010">
    <property type="entry name" value="Sensor histidine kinase RcsC"/>
    <property type="match status" value="1"/>
</dbReference>
<feature type="transmembrane region" description="Helical" evidence="20">
    <location>
        <begin position="258"/>
        <end position="279"/>
    </location>
</feature>
<dbReference type="InterPro" id="IPR036890">
    <property type="entry name" value="HATPase_C_sf"/>
</dbReference>
<dbReference type="NCBIfam" id="TIGR00229">
    <property type="entry name" value="sensory_box"/>
    <property type="match status" value="1"/>
</dbReference>
<evidence type="ECO:0000256" key="13">
    <source>
        <dbReference type="ARBA" id="ARBA00023012"/>
    </source>
</evidence>
<gene>
    <name evidence="26" type="ORF">EH31_14270</name>
</gene>
<dbReference type="InterPro" id="IPR035965">
    <property type="entry name" value="PAS-like_dom_sf"/>
</dbReference>
<dbReference type="GO" id="GO:0005524">
    <property type="term" value="F:ATP binding"/>
    <property type="evidence" value="ECO:0007669"/>
    <property type="project" value="UniProtKB-KW"/>
</dbReference>
<dbReference type="InterPro" id="IPR003661">
    <property type="entry name" value="HisK_dim/P_dom"/>
</dbReference>
<dbReference type="InterPro" id="IPR036097">
    <property type="entry name" value="HisK_dim/P_sf"/>
</dbReference>
<dbReference type="Pfam" id="PF02518">
    <property type="entry name" value="HATPase_c"/>
    <property type="match status" value="1"/>
</dbReference>
<feature type="transmembrane region" description="Helical" evidence="20">
    <location>
        <begin position="144"/>
        <end position="164"/>
    </location>
</feature>
<dbReference type="Gene3D" id="3.40.50.2300">
    <property type="match status" value="1"/>
</dbReference>
<dbReference type="InterPro" id="IPR007895">
    <property type="entry name" value="MASE1"/>
</dbReference>
<dbReference type="OrthoDB" id="9801651at2"/>
<evidence type="ECO:0000313" key="26">
    <source>
        <dbReference type="EMBL" id="KEO89195.1"/>
    </source>
</evidence>
<evidence type="ECO:0000256" key="18">
    <source>
        <dbReference type="PROSITE-ProRule" id="PRU00169"/>
    </source>
</evidence>
<feature type="transmembrane region" description="Helical" evidence="20">
    <location>
        <begin position="35"/>
        <end position="56"/>
    </location>
</feature>
<dbReference type="Gene3D" id="3.30.565.10">
    <property type="entry name" value="Histidine kinase-like ATPase, C-terminal domain"/>
    <property type="match status" value="1"/>
</dbReference>
<feature type="transmembrane region" description="Helical" evidence="20">
    <location>
        <begin position="291"/>
        <end position="312"/>
    </location>
</feature>
<evidence type="ECO:0000256" key="11">
    <source>
        <dbReference type="ARBA" id="ARBA00022840"/>
    </source>
</evidence>
<comment type="subcellular location">
    <subcellularLocation>
        <location evidence="2">Cell inner membrane</location>
        <topology evidence="2">Multi-pass membrane protein</topology>
    </subcellularLocation>
</comment>
<dbReference type="Pfam" id="PF05231">
    <property type="entry name" value="MASE1"/>
    <property type="match status" value="1"/>
</dbReference>
<protein>
    <recommendedName>
        <fullName evidence="16">Sensory/regulatory protein RpfC</fullName>
        <ecNumber evidence="3">2.7.13.3</ecNumber>
    </recommendedName>
</protein>
<evidence type="ECO:0000256" key="6">
    <source>
        <dbReference type="ARBA" id="ARBA00022553"/>
    </source>
</evidence>
<dbReference type="SMART" id="SM00387">
    <property type="entry name" value="HATPase_c"/>
    <property type="match status" value="1"/>
</dbReference>
<keyword evidence="4" id="KW-1003">Cell membrane</keyword>
<proteinExistence type="predicted"/>
<dbReference type="GO" id="GO:0005886">
    <property type="term" value="C:plasma membrane"/>
    <property type="evidence" value="ECO:0007669"/>
    <property type="project" value="UniProtKB-SubCell"/>
</dbReference>
<dbReference type="SMART" id="SM00091">
    <property type="entry name" value="PAS"/>
    <property type="match status" value="1"/>
</dbReference>
<keyword evidence="7" id="KW-0808">Transferase</keyword>
<feature type="transmembrane region" description="Helical" evidence="20">
    <location>
        <begin position="104"/>
        <end position="124"/>
    </location>
</feature>
<comment type="subunit">
    <text evidence="15">At low DSF concentrations, interacts with RpfF.</text>
</comment>
<dbReference type="PROSITE" id="PS50894">
    <property type="entry name" value="HPT"/>
    <property type="match status" value="1"/>
</dbReference>
<evidence type="ECO:0000256" key="10">
    <source>
        <dbReference type="ARBA" id="ARBA00022777"/>
    </source>
</evidence>
<dbReference type="InterPro" id="IPR003594">
    <property type="entry name" value="HATPase_dom"/>
</dbReference>
<evidence type="ECO:0000256" key="15">
    <source>
        <dbReference type="ARBA" id="ARBA00064003"/>
    </source>
</evidence>
<dbReference type="STRING" id="1044.EH31_14270"/>
<name>A0A074M8W4_ERYLO</name>
<dbReference type="Pfam" id="PF00072">
    <property type="entry name" value="Response_reg"/>
    <property type="match status" value="1"/>
</dbReference>
<dbReference type="Pfam" id="PF01627">
    <property type="entry name" value="Hpt"/>
    <property type="match status" value="1"/>
</dbReference>
<keyword evidence="9" id="KW-0547">Nucleotide-binding</keyword>
<keyword evidence="27" id="KW-1185">Reference proteome</keyword>
<dbReference type="Gene3D" id="1.10.287.130">
    <property type="match status" value="1"/>
</dbReference>
<evidence type="ECO:0000256" key="12">
    <source>
        <dbReference type="ARBA" id="ARBA00022989"/>
    </source>
</evidence>
<dbReference type="SUPFAM" id="SSF55785">
    <property type="entry name" value="PYP-like sensor domain (PAS domain)"/>
    <property type="match status" value="1"/>
</dbReference>
<dbReference type="SMART" id="SM00388">
    <property type="entry name" value="HisKA"/>
    <property type="match status" value="1"/>
</dbReference>
<dbReference type="SUPFAM" id="SSF47384">
    <property type="entry name" value="Homodimeric domain of signal transducing histidine kinase"/>
    <property type="match status" value="1"/>
</dbReference>
<keyword evidence="6 18" id="KW-0597">Phosphoprotein</keyword>
<evidence type="ECO:0000256" key="17">
    <source>
        <dbReference type="PROSITE-ProRule" id="PRU00110"/>
    </source>
</evidence>
<dbReference type="PRINTS" id="PR00344">
    <property type="entry name" value="BCTRLSENSOR"/>
</dbReference>
<dbReference type="PROSITE" id="PS50110">
    <property type="entry name" value="RESPONSE_REGULATORY"/>
    <property type="match status" value="1"/>
</dbReference>
<evidence type="ECO:0000256" key="20">
    <source>
        <dbReference type="SAM" id="Phobius"/>
    </source>
</evidence>
<evidence type="ECO:0000256" key="16">
    <source>
        <dbReference type="ARBA" id="ARBA00068150"/>
    </source>
</evidence>
<feature type="modified residue" description="4-aspartylphosphate" evidence="18">
    <location>
        <position position="779"/>
    </location>
</feature>
<dbReference type="Proteomes" id="UP000027647">
    <property type="component" value="Unassembled WGS sequence"/>
</dbReference>
<keyword evidence="8 20" id="KW-0812">Transmembrane</keyword>
<dbReference type="FunFam" id="1.10.287.130:FF:000002">
    <property type="entry name" value="Two-component osmosensing histidine kinase"/>
    <property type="match status" value="1"/>
</dbReference>
<evidence type="ECO:0000256" key="8">
    <source>
        <dbReference type="ARBA" id="ARBA00022692"/>
    </source>
</evidence>
<comment type="catalytic activity">
    <reaction evidence="1">
        <text>ATP + protein L-histidine = ADP + protein N-phospho-L-histidine.</text>
        <dbReference type="EC" id="2.7.13.3"/>
    </reaction>
</comment>
<dbReference type="RefSeq" id="WP_051699263.1">
    <property type="nucleotide sequence ID" value="NZ_JMIW01000006.1"/>
</dbReference>
<dbReference type="SUPFAM" id="SSF55874">
    <property type="entry name" value="ATPase domain of HSP90 chaperone/DNA topoisomerase II/histidine kinase"/>
    <property type="match status" value="1"/>
</dbReference>
<comment type="caution">
    <text evidence="26">The sequence shown here is derived from an EMBL/GenBank/DDBJ whole genome shotgun (WGS) entry which is preliminary data.</text>
</comment>
<feature type="domain" description="Response regulatory" evidence="22">
    <location>
        <begin position="725"/>
        <end position="847"/>
    </location>
</feature>
<sequence>MPEGEDKAQDFDGAFSRISVRALLAPFAYARAWKYGLGLALAYFLAAILCLSIARFDATLASVWPPNAIAIAVLFLARLRGELPVFVGIAVASLAANMASGTPFIMALAFTGGNVACIFLVTRLTRRRCGAVPDLSDLSHLGHFLQYGGVVGPVAGAIIAAPAMGPDIGAMWRGALDWFLVDSLGIILVVPALLLVTRLRHTSFPNLRANLLEAGLIFLTGLCAVYLVFNQAASPLLFLIPPVTLLIAFRLGALGTALFVPGIAMVAAISSFAGLGPIATGGLSQIAQVNLLQTFIAANFLTGLPIAAILAGRRRLTDELDKRQRELALLAEGINDAILMMNFDGVCTYASPSVEDVLGRPATDFLGHKIMERTHEDASERIMEVFDKLTSGKSDRERLTYRRLFDDEDGHPVFIEADCAVVTDKTNGTRTGIVVSARDVTERVELELLLTRARRSAEKAASAKSEFLANMSHEIRTPMNGVLGFAELMREGDLSEENRRHVDMIVQSGRSMMMLLNDILDLSKIEAGQVGITNEPVDLLATITECAALYRPSAEKKGLKLHFSMSEACANLKRGDHAAGKSPWIKTDGLRLRQIILNLVGNAIKFTETGEIEISVSGDEEELYVDIKDTGIGISDKRLKSIFAPFTQGESNTARRFGGTGLGLSISRQLAQLLGGTINVESQAGEGSTFRLTLPAQYTEPATPEPALVEPFEPLEASMLTQSASILLVEDHDINRLLVSEMLEQCGQSVAIAHDGNEAIAMVIDSIMRDKPYDLVLMDIQMPGCDGYAATRAIRMEGITPEELPIIALTANAFPEDLAAARDAGMQAHLSKPLVFADLARALQRWLPTRIIAADDNDEVAATKGTEFEDAQNFEETGPEEIAREKAPPRLVTEIVDISRNRSARPPKIGEIALPEPPTLTTRRSSLSEFHSPSLIKRWTKRRSEAVEAVRTALEEGNLSEKHGSPEDCDELAKLVHKLAGTAAIFGEAELGDQAAALEHALRMGLPGDVREALAFELLSVADDPADTLAQIDA</sequence>
<dbReference type="Pfam" id="PF13426">
    <property type="entry name" value="PAS_9"/>
    <property type="match status" value="1"/>
</dbReference>
<evidence type="ECO:0000313" key="27">
    <source>
        <dbReference type="Proteomes" id="UP000027647"/>
    </source>
</evidence>
<dbReference type="Gene3D" id="1.20.120.160">
    <property type="entry name" value="HPT domain"/>
    <property type="match status" value="1"/>
</dbReference>